<name>A0A6J4PQP8_9CYAN</name>
<accession>A0A6J4PQP8</accession>
<organism evidence="2">
    <name type="scientific">uncultured Microcoleus sp</name>
    <dbReference type="NCBI Taxonomy" id="259945"/>
    <lineage>
        <taxon>Bacteria</taxon>
        <taxon>Bacillati</taxon>
        <taxon>Cyanobacteriota</taxon>
        <taxon>Cyanophyceae</taxon>
        <taxon>Oscillatoriophycideae</taxon>
        <taxon>Oscillatoriales</taxon>
        <taxon>Microcoleaceae</taxon>
        <taxon>Microcoleus</taxon>
        <taxon>environmental samples</taxon>
    </lineage>
</organism>
<evidence type="ECO:0000313" key="2">
    <source>
        <dbReference type="EMBL" id="CAA9422812.1"/>
    </source>
</evidence>
<dbReference type="AlphaFoldDB" id="A0A6J4PQP8"/>
<reference evidence="2" key="1">
    <citation type="submission" date="2020-02" db="EMBL/GenBank/DDBJ databases">
        <authorList>
            <person name="Meier V. D."/>
        </authorList>
    </citation>
    <scope>NUCLEOTIDE SEQUENCE</scope>
    <source>
        <strain evidence="2">AVDCRST_MAG84</strain>
    </source>
</reference>
<dbReference type="EMBL" id="CADCTZ010001829">
    <property type="protein sequence ID" value="CAA9422812.1"/>
    <property type="molecule type" value="Genomic_DNA"/>
</dbReference>
<sequence>MSLSQTVRRVSQKKGEEEEMGRVSEPETGRWGDWEMGRLGDGGEFSLDPRTSSLNIQSVKSVKSRFTARCRTSFFLILKYGESFQRVNN</sequence>
<evidence type="ECO:0000256" key="1">
    <source>
        <dbReference type="SAM" id="MobiDB-lite"/>
    </source>
</evidence>
<feature type="compositionally biased region" description="Basic and acidic residues" evidence="1">
    <location>
        <begin position="13"/>
        <end position="35"/>
    </location>
</feature>
<feature type="region of interest" description="Disordered" evidence="1">
    <location>
        <begin position="1"/>
        <end position="35"/>
    </location>
</feature>
<gene>
    <name evidence="2" type="ORF">AVDCRST_MAG84-7277</name>
</gene>
<protein>
    <submittedName>
        <fullName evidence="2">Uncharacterized protein</fullName>
    </submittedName>
</protein>
<proteinExistence type="predicted"/>